<proteinExistence type="inferred from homology"/>
<accession>A0ABM6M3E7</accession>
<keyword evidence="1 2" id="KW-0456">Lyase</keyword>
<dbReference type="Gene3D" id="3.20.20.70">
    <property type="entry name" value="Aldolase class I"/>
    <property type="match status" value="1"/>
</dbReference>
<dbReference type="GeneID" id="303484281"/>
<evidence type="ECO:0000313" key="4">
    <source>
        <dbReference type="Proteomes" id="UP000258016"/>
    </source>
</evidence>
<keyword evidence="4" id="KW-1185">Reference proteome</keyword>
<dbReference type="SMART" id="SM01130">
    <property type="entry name" value="DHDPS"/>
    <property type="match status" value="1"/>
</dbReference>
<reference evidence="3 4" key="1">
    <citation type="submission" date="2017-03" db="EMBL/GenBank/DDBJ databases">
        <title>Complete genome sequence of Blastomonas fulva degrading microcsystin LR.</title>
        <authorList>
            <person name="Lee H.-g."/>
            <person name="Jin L."/>
            <person name="oh H.-M."/>
        </authorList>
    </citation>
    <scope>NUCLEOTIDE SEQUENCE [LARGE SCALE GENOMIC DNA]</scope>
    <source>
        <strain evidence="3 4">T2</strain>
    </source>
</reference>
<dbReference type="InterPro" id="IPR002220">
    <property type="entry name" value="DapA-like"/>
</dbReference>
<dbReference type="Proteomes" id="UP000258016">
    <property type="component" value="Chromosome"/>
</dbReference>
<dbReference type="RefSeq" id="WP_425456426.1">
    <property type="nucleotide sequence ID" value="NZ_CP020083.1"/>
</dbReference>
<evidence type="ECO:0000256" key="2">
    <source>
        <dbReference type="PIRNR" id="PIRNR001365"/>
    </source>
</evidence>
<dbReference type="Pfam" id="PF00701">
    <property type="entry name" value="DHDPS"/>
    <property type="match status" value="1"/>
</dbReference>
<dbReference type="PANTHER" id="PTHR12128">
    <property type="entry name" value="DIHYDRODIPICOLINATE SYNTHASE"/>
    <property type="match status" value="1"/>
</dbReference>
<dbReference type="PANTHER" id="PTHR12128:SF72">
    <property type="entry name" value="DIHYDRODIPICOLINATE SYNTHASE"/>
    <property type="match status" value="1"/>
</dbReference>
<organism evidence="3 4">
    <name type="scientific">Blastomonas fulva</name>
    <dbReference type="NCBI Taxonomy" id="1550728"/>
    <lineage>
        <taxon>Bacteria</taxon>
        <taxon>Pseudomonadati</taxon>
        <taxon>Pseudomonadota</taxon>
        <taxon>Alphaproteobacteria</taxon>
        <taxon>Sphingomonadales</taxon>
        <taxon>Sphingomonadaceae</taxon>
        <taxon>Blastomonas</taxon>
    </lineage>
</organism>
<comment type="similarity">
    <text evidence="2">Belongs to the DapA family.</text>
</comment>
<name>A0ABM6M3E7_9SPHN</name>
<dbReference type="CDD" id="cd00408">
    <property type="entry name" value="DHDPS-like"/>
    <property type="match status" value="1"/>
</dbReference>
<evidence type="ECO:0000313" key="3">
    <source>
        <dbReference type="EMBL" id="ASR50336.1"/>
    </source>
</evidence>
<protein>
    <submittedName>
        <fullName evidence="3">Dihydrodipicolinate synthase family protein</fullName>
    </submittedName>
</protein>
<dbReference type="PIRSF" id="PIRSF001365">
    <property type="entry name" value="DHDPS"/>
    <property type="match status" value="1"/>
</dbReference>
<dbReference type="InterPro" id="IPR013785">
    <property type="entry name" value="Aldolase_TIM"/>
</dbReference>
<gene>
    <name evidence="3" type="ORF">B5J99_01690</name>
</gene>
<dbReference type="PRINTS" id="PR00146">
    <property type="entry name" value="DHPICSNTHASE"/>
</dbReference>
<dbReference type="EMBL" id="CP020083">
    <property type="protein sequence ID" value="ASR50336.1"/>
    <property type="molecule type" value="Genomic_DNA"/>
</dbReference>
<dbReference type="SUPFAM" id="SSF51569">
    <property type="entry name" value="Aldolase"/>
    <property type="match status" value="1"/>
</dbReference>
<sequence>MDCNRSFCVTITPSKTLWQGVYPAATTQFTESLAIDHDATQRVQTALVDDGVDGLIVLGTCGENNSLEADEKLAVLKGAVEAVGSRVPLVAGVSEFTTDRAVRYAQAAEAIGIDALMLLPAMVYVPNLDELYTHFRTVAEATSLPIMLYNNPPAYRVNVDFDTLARLEEVPNIVAIKESAPDPRRFTDLYNQFGDRYTLMAGLDDVALEGLMLGASGWVSGLTSAFPRESVALVAAQRRGDYAEALRIYRWFMPLLHLDAEHDLVQSIKLAEQIMGRGSERVRMPRMPLSGQRRADVIAWVEQCAATRPLAGA</sequence>
<evidence type="ECO:0000256" key="1">
    <source>
        <dbReference type="ARBA" id="ARBA00023239"/>
    </source>
</evidence>